<evidence type="ECO:0008006" key="4">
    <source>
        <dbReference type="Google" id="ProtNLM"/>
    </source>
</evidence>
<dbReference type="Proteomes" id="UP000614601">
    <property type="component" value="Unassembled WGS sequence"/>
</dbReference>
<gene>
    <name evidence="2" type="ORF">BOKJ2_LOCUS10046</name>
</gene>
<comment type="caution">
    <text evidence="2">The sequence shown here is derived from an EMBL/GenBank/DDBJ whole genome shotgun (WGS) entry which is preliminary data.</text>
</comment>
<dbReference type="Proteomes" id="UP000783686">
    <property type="component" value="Unassembled WGS sequence"/>
</dbReference>
<evidence type="ECO:0000313" key="3">
    <source>
        <dbReference type="Proteomes" id="UP000614601"/>
    </source>
</evidence>
<organism evidence="2 3">
    <name type="scientific">Bursaphelenchus okinawaensis</name>
    <dbReference type="NCBI Taxonomy" id="465554"/>
    <lineage>
        <taxon>Eukaryota</taxon>
        <taxon>Metazoa</taxon>
        <taxon>Ecdysozoa</taxon>
        <taxon>Nematoda</taxon>
        <taxon>Chromadorea</taxon>
        <taxon>Rhabditida</taxon>
        <taxon>Tylenchina</taxon>
        <taxon>Tylenchomorpha</taxon>
        <taxon>Aphelenchoidea</taxon>
        <taxon>Aphelenchoididae</taxon>
        <taxon>Bursaphelenchus</taxon>
    </lineage>
</organism>
<protein>
    <recommendedName>
        <fullName evidence="4">Galectin</fullName>
    </recommendedName>
</protein>
<feature type="compositionally biased region" description="Acidic residues" evidence="1">
    <location>
        <begin position="149"/>
        <end position="161"/>
    </location>
</feature>
<reference evidence="2" key="1">
    <citation type="submission" date="2020-09" db="EMBL/GenBank/DDBJ databases">
        <authorList>
            <person name="Kikuchi T."/>
        </authorList>
    </citation>
    <scope>NUCLEOTIDE SEQUENCE</scope>
    <source>
        <strain evidence="2">SH1</strain>
    </source>
</reference>
<dbReference type="EMBL" id="CAJFDH010000005">
    <property type="protein sequence ID" value="CAD5223243.1"/>
    <property type="molecule type" value="Genomic_DNA"/>
</dbReference>
<evidence type="ECO:0000256" key="1">
    <source>
        <dbReference type="SAM" id="MobiDB-lite"/>
    </source>
</evidence>
<proteinExistence type="predicted"/>
<feature type="compositionally biased region" description="Basic and acidic residues" evidence="1">
    <location>
        <begin position="162"/>
        <end position="171"/>
    </location>
</feature>
<dbReference type="AlphaFoldDB" id="A0A811L2D5"/>
<dbReference type="Gene3D" id="2.60.120.200">
    <property type="match status" value="1"/>
</dbReference>
<sequence length="171" mass="19254">MKAGEKFHLIGNSKTTQKNVVMQLLNNVEGDVETGDPSAVMETPFHVNVCFQTQDGRPEFQYLFAWKRKGGSWDKVIPVPSALRAHQPYHFTIGKTSDGFEFHVNGTFIQKISNPYTSHCTGGIDISSSYVERAWKDNDKGCTVPEAGFDSESDDDSDEEFDWNKYGDEVF</sequence>
<keyword evidence="3" id="KW-1185">Reference proteome</keyword>
<name>A0A811L2D5_9BILA</name>
<dbReference type="EMBL" id="CAJFCW020000005">
    <property type="protein sequence ID" value="CAG9117396.1"/>
    <property type="molecule type" value="Genomic_DNA"/>
</dbReference>
<accession>A0A811L2D5</accession>
<evidence type="ECO:0000313" key="2">
    <source>
        <dbReference type="EMBL" id="CAD5223243.1"/>
    </source>
</evidence>
<feature type="region of interest" description="Disordered" evidence="1">
    <location>
        <begin position="145"/>
        <end position="171"/>
    </location>
</feature>